<evidence type="ECO:0000256" key="2">
    <source>
        <dbReference type="ARBA" id="ARBA00022679"/>
    </source>
</evidence>
<organism evidence="5 6">
    <name type="scientific">Cinchona calisaya</name>
    <dbReference type="NCBI Taxonomy" id="153742"/>
    <lineage>
        <taxon>Eukaryota</taxon>
        <taxon>Viridiplantae</taxon>
        <taxon>Streptophyta</taxon>
        <taxon>Embryophyta</taxon>
        <taxon>Tracheophyta</taxon>
        <taxon>Spermatophyta</taxon>
        <taxon>Magnoliopsida</taxon>
        <taxon>eudicotyledons</taxon>
        <taxon>Gunneridae</taxon>
        <taxon>Pentapetalae</taxon>
        <taxon>asterids</taxon>
        <taxon>lamiids</taxon>
        <taxon>Gentianales</taxon>
        <taxon>Rubiaceae</taxon>
        <taxon>Cinchonoideae</taxon>
        <taxon>Cinchoneae</taxon>
        <taxon>Cinchona</taxon>
    </lineage>
</organism>
<sequence>MASEDMGLVQAQQRLDNGLNHHHHHPQLVFPENSFSCGPPPPQRRDTSAAASAVSDRSSKSATRELTGGFVDHHHYFHQPPPADFHRAMFSSAAASSGRPHQESSNNWNLSNRASTTTSGGDGSEEEDEDVEDDDEDNDGDDDDENEVEGLVDNNDKIKNNNSNNREKMGNQKLKQLSSFGVKEGNENNTRNSEMRNAVTIADADGEMYYSQYLQGTVEVGPNAGQKDAMVVSNGCGFSGRKEGLYLSDSGESLREILSDPLTGALLDDAMILPCGHSFGSGGIQHVLRMKSCYTCSETVSEVSVSPNLSLRTAVQAFRREEELQIHRASKRRRERHEQDKGTFGDSVHRDHPKGRGVQFPFAVTDRVIIKGNKRTPPRFVGREAIVTTQCLNGWYVVKTLDNAESVKLQYRSLAKVPDNPSPKPISSKITPNWL</sequence>
<dbReference type="Pfam" id="PF23112">
    <property type="entry name" value="PUB62-63_C"/>
    <property type="match status" value="1"/>
</dbReference>
<accession>A0ABD2ZPF0</accession>
<comment type="caution">
    <text evidence="5">The sequence shown here is derived from an EMBL/GenBank/DDBJ whole genome shotgun (WGS) entry which is preliminary data.</text>
</comment>
<feature type="region of interest" description="Disordered" evidence="3">
    <location>
        <begin position="326"/>
        <end position="356"/>
    </location>
</feature>
<comment type="pathway">
    <text evidence="1">Protein modification; protein ubiquitination.</text>
</comment>
<evidence type="ECO:0000313" key="6">
    <source>
        <dbReference type="Proteomes" id="UP001630127"/>
    </source>
</evidence>
<evidence type="ECO:0000259" key="4">
    <source>
        <dbReference type="PROSITE" id="PS51698"/>
    </source>
</evidence>
<dbReference type="InterPro" id="IPR003613">
    <property type="entry name" value="Ubox_domain"/>
</dbReference>
<evidence type="ECO:0000313" key="5">
    <source>
        <dbReference type="EMBL" id="KAL3521315.1"/>
    </source>
</evidence>
<name>A0ABD2ZPF0_9GENT</name>
<dbReference type="PANTHER" id="PTHR33644">
    <property type="entry name" value="U-BOX DOMAIN-CONTAINING PROTEIN 62-RELATED"/>
    <property type="match status" value="1"/>
</dbReference>
<dbReference type="GO" id="GO:0016740">
    <property type="term" value="F:transferase activity"/>
    <property type="evidence" value="ECO:0007669"/>
    <property type="project" value="UniProtKB-KW"/>
</dbReference>
<evidence type="ECO:0000256" key="1">
    <source>
        <dbReference type="ARBA" id="ARBA00004906"/>
    </source>
</evidence>
<dbReference type="PROSITE" id="PS51698">
    <property type="entry name" value="U_BOX"/>
    <property type="match status" value="1"/>
</dbReference>
<dbReference type="Gene3D" id="3.30.40.10">
    <property type="entry name" value="Zinc/RING finger domain, C3HC4 (zinc finger)"/>
    <property type="match status" value="1"/>
</dbReference>
<feature type="region of interest" description="Disordered" evidence="3">
    <location>
        <begin position="1"/>
        <end position="190"/>
    </location>
</feature>
<protein>
    <recommendedName>
        <fullName evidence="4">U-box domain-containing protein</fullName>
    </recommendedName>
</protein>
<dbReference type="InterPro" id="IPR013083">
    <property type="entry name" value="Znf_RING/FYVE/PHD"/>
</dbReference>
<dbReference type="SUPFAM" id="SSF57850">
    <property type="entry name" value="RING/U-box"/>
    <property type="match status" value="1"/>
</dbReference>
<feature type="compositionally biased region" description="Acidic residues" evidence="3">
    <location>
        <begin position="123"/>
        <end position="150"/>
    </location>
</feature>
<feature type="compositionally biased region" description="Basic and acidic residues" evidence="3">
    <location>
        <begin position="336"/>
        <end position="350"/>
    </location>
</feature>
<keyword evidence="2" id="KW-0808">Transferase</keyword>
<feature type="domain" description="U-box" evidence="4">
    <location>
        <begin position="253"/>
        <end position="325"/>
    </location>
</feature>
<dbReference type="Proteomes" id="UP001630127">
    <property type="component" value="Unassembled WGS sequence"/>
</dbReference>
<keyword evidence="6" id="KW-1185">Reference proteome</keyword>
<dbReference type="InterPro" id="IPR057649">
    <property type="entry name" value="PUB62-63_C"/>
</dbReference>
<dbReference type="EMBL" id="JBJUIK010000008">
    <property type="protein sequence ID" value="KAL3521315.1"/>
    <property type="molecule type" value="Genomic_DNA"/>
</dbReference>
<gene>
    <name evidence="5" type="ORF">ACH5RR_019464</name>
</gene>
<evidence type="ECO:0000256" key="3">
    <source>
        <dbReference type="SAM" id="MobiDB-lite"/>
    </source>
</evidence>
<proteinExistence type="predicted"/>
<feature type="compositionally biased region" description="Polar residues" evidence="3">
    <location>
        <begin position="103"/>
        <end position="119"/>
    </location>
</feature>
<feature type="compositionally biased region" description="Basic and acidic residues" evidence="3">
    <location>
        <begin position="154"/>
        <end position="170"/>
    </location>
</feature>
<dbReference type="PANTHER" id="PTHR33644:SF5">
    <property type="entry name" value="U-BOX DOMAIN-CONTAINING PROTEIN 62"/>
    <property type="match status" value="1"/>
</dbReference>
<reference evidence="5 6" key="1">
    <citation type="submission" date="2024-11" db="EMBL/GenBank/DDBJ databases">
        <title>A near-complete genome assembly of Cinchona calisaya.</title>
        <authorList>
            <person name="Lian D.C."/>
            <person name="Zhao X.W."/>
            <person name="Wei L."/>
        </authorList>
    </citation>
    <scope>NUCLEOTIDE SEQUENCE [LARGE SCALE GENOMIC DNA]</scope>
    <source>
        <tissue evidence="5">Nenye</tissue>
    </source>
</reference>
<dbReference type="AlphaFoldDB" id="A0ABD2ZPF0"/>